<evidence type="ECO:0000313" key="1">
    <source>
        <dbReference type="EMBL" id="EJX02798.1"/>
    </source>
</evidence>
<name>J9GKX9_9ZZZZ</name>
<organism evidence="1">
    <name type="scientific">gut metagenome</name>
    <dbReference type="NCBI Taxonomy" id="749906"/>
    <lineage>
        <taxon>unclassified sequences</taxon>
        <taxon>metagenomes</taxon>
        <taxon>organismal metagenomes</taxon>
    </lineage>
</organism>
<dbReference type="AlphaFoldDB" id="J9GKX9"/>
<comment type="caution">
    <text evidence="1">The sequence shown here is derived from an EMBL/GenBank/DDBJ whole genome shotgun (WGS) entry which is preliminary data.</text>
</comment>
<dbReference type="NCBIfam" id="TIGR04183">
    <property type="entry name" value="Por_Secre_tail"/>
    <property type="match status" value="1"/>
</dbReference>
<proteinExistence type="predicted"/>
<gene>
    <name evidence="1" type="ORF">EVA_09094</name>
</gene>
<dbReference type="EMBL" id="AMCI01002410">
    <property type="protein sequence ID" value="EJX02798.1"/>
    <property type="molecule type" value="Genomic_DNA"/>
</dbReference>
<evidence type="ECO:0008006" key="2">
    <source>
        <dbReference type="Google" id="ProtNLM"/>
    </source>
</evidence>
<dbReference type="InterPro" id="IPR026444">
    <property type="entry name" value="Secre_tail"/>
</dbReference>
<protein>
    <recommendedName>
        <fullName evidence="2">Secretion system C-terminal sorting domain-containing protein</fullName>
    </recommendedName>
</protein>
<sequence>EVFDVTGKKVLSVRIDSADKTISLNLRKGCYILRVAKQTRKISIA</sequence>
<accession>J9GKX9</accession>
<reference evidence="1" key="1">
    <citation type="journal article" date="2012" name="PLoS ONE">
        <title>Gene sets for utilization of primary and secondary nutrition supplies in the distal gut of endangered iberian lynx.</title>
        <authorList>
            <person name="Alcaide M."/>
            <person name="Messina E."/>
            <person name="Richter M."/>
            <person name="Bargiela R."/>
            <person name="Peplies J."/>
            <person name="Huws S.A."/>
            <person name="Newbold C.J."/>
            <person name="Golyshin P.N."/>
            <person name="Simon M.A."/>
            <person name="Lopez G."/>
            <person name="Yakimov M.M."/>
            <person name="Ferrer M."/>
        </authorList>
    </citation>
    <scope>NUCLEOTIDE SEQUENCE</scope>
</reference>
<feature type="non-terminal residue" evidence="1">
    <location>
        <position position="1"/>
    </location>
</feature>